<sequence>MLVVTSIVFALSHNACCFAVVPISVELALATAPPFFFGKSKSSDLTTGGRTFGPASQPSFVSSTSSSAVMECVWMARSKHDVTAWSSQPLAREGGSGRYRVGRCSRAIGP</sequence>
<dbReference type="AlphaFoldDB" id="A0A7S0FJ45"/>
<organism evidence="1">
    <name type="scientific">Minutocellus polymorphus</name>
    <dbReference type="NCBI Taxonomy" id="265543"/>
    <lineage>
        <taxon>Eukaryota</taxon>
        <taxon>Sar</taxon>
        <taxon>Stramenopiles</taxon>
        <taxon>Ochrophyta</taxon>
        <taxon>Bacillariophyta</taxon>
        <taxon>Mediophyceae</taxon>
        <taxon>Cymatosirophycidae</taxon>
        <taxon>Cymatosirales</taxon>
        <taxon>Cymatosiraceae</taxon>
        <taxon>Minutocellus</taxon>
    </lineage>
</organism>
<reference evidence="1" key="1">
    <citation type="submission" date="2021-01" db="EMBL/GenBank/DDBJ databases">
        <authorList>
            <person name="Corre E."/>
            <person name="Pelletier E."/>
            <person name="Niang G."/>
            <person name="Scheremetjew M."/>
            <person name="Finn R."/>
            <person name="Kale V."/>
            <person name="Holt S."/>
            <person name="Cochrane G."/>
            <person name="Meng A."/>
            <person name="Brown T."/>
            <person name="Cohen L."/>
        </authorList>
    </citation>
    <scope>NUCLEOTIDE SEQUENCE</scope>
    <source>
        <strain evidence="1">CCMP3303</strain>
    </source>
</reference>
<proteinExistence type="predicted"/>
<evidence type="ECO:0000313" key="1">
    <source>
        <dbReference type="EMBL" id="CAD8362596.1"/>
    </source>
</evidence>
<gene>
    <name evidence="1" type="ORF">MPOL1434_LOCUS2006</name>
</gene>
<name>A0A7S0FJ45_9STRA</name>
<protein>
    <submittedName>
        <fullName evidence="1">Uncharacterized protein</fullName>
    </submittedName>
</protein>
<accession>A0A7S0FJ45</accession>
<dbReference type="EMBL" id="HBEJ01003422">
    <property type="protein sequence ID" value="CAD8362596.1"/>
    <property type="molecule type" value="Transcribed_RNA"/>
</dbReference>